<organism evidence="1 2">
    <name type="scientific">Tupaia chinensis</name>
    <name type="common">Chinese tree shrew</name>
    <name type="synonym">Tupaia belangeri chinensis</name>
    <dbReference type="NCBI Taxonomy" id="246437"/>
    <lineage>
        <taxon>Eukaryota</taxon>
        <taxon>Metazoa</taxon>
        <taxon>Chordata</taxon>
        <taxon>Craniata</taxon>
        <taxon>Vertebrata</taxon>
        <taxon>Euteleostomi</taxon>
        <taxon>Mammalia</taxon>
        <taxon>Eutheria</taxon>
        <taxon>Euarchontoglires</taxon>
        <taxon>Scandentia</taxon>
        <taxon>Tupaiidae</taxon>
        <taxon>Tupaia</taxon>
    </lineage>
</organism>
<protein>
    <submittedName>
        <fullName evidence="1">Uncharacterized protein</fullName>
    </submittedName>
</protein>
<evidence type="ECO:0000313" key="2">
    <source>
        <dbReference type="Proteomes" id="UP000011518"/>
    </source>
</evidence>
<evidence type="ECO:0000313" key="1">
    <source>
        <dbReference type="EMBL" id="ELW60927.1"/>
    </source>
</evidence>
<name>L9KI39_TUPCH</name>
<reference evidence="2" key="2">
    <citation type="journal article" date="2013" name="Nat. Commun.">
        <title>Genome of the Chinese tree shrew.</title>
        <authorList>
            <person name="Fan Y."/>
            <person name="Huang Z.Y."/>
            <person name="Cao C.C."/>
            <person name="Chen C.S."/>
            <person name="Chen Y.X."/>
            <person name="Fan D.D."/>
            <person name="He J."/>
            <person name="Hou H.L."/>
            <person name="Hu L."/>
            <person name="Hu X.T."/>
            <person name="Jiang X.T."/>
            <person name="Lai R."/>
            <person name="Lang Y.S."/>
            <person name="Liang B."/>
            <person name="Liao S.G."/>
            <person name="Mu D."/>
            <person name="Ma Y.Y."/>
            <person name="Niu Y.Y."/>
            <person name="Sun X.Q."/>
            <person name="Xia J.Q."/>
            <person name="Xiao J."/>
            <person name="Xiong Z.Q."/>
            <person name="Xu L."/>
            <person name="Yang L."/>
            <person name="Zhang Y."/>
            <person name="Zhao W."/>
            <person name="Zhao X.D."/>
            <person name="Zheng Y.T."/>
            <person name="Zhou J.M."/>
            <person name="Zhu Y.B."/>
            <person name="Zhang G.J."/>
            <person name="Wang J."/>
            <person name="Yao Y.G."/>
        </authorList>
    </citation>
    <scope>NUCLEOTIDE SEQUENCE [LARGE SCALE GENOMIC DNA]</scope>
</reference>
<dbReference type="EMBL" id="KB320882">
    <property type="protein sequence ID" value="ELW60927.1"/>
    <property type="molecule type" value="Genomic_DNA"/>
</dbReference>
<dbReference type="Proteomes" id="UP000011518">
    <property type="component" value="Unassembled WGS sequence"/>
</dbReference>
<reference evidence="2" key="1">
    <citation type="submission" date="2012-07" db="EMBL/GenBank/DDBJ databases">
        <title>Genome of the Chinese tree shrew, a rising model animal genetically related to primates.</title>
        <authorList>
            <person name="Zhang G."/>
            <person name="Fan Y."/>
            <person name="Yao Y."/>
            <person name="Huang Z."/>
        </authorList>
    </citation>
    <scope>NUCLEOTIDE SEQUENCE [LARGE SCALE GENOMIC DNA]</scope>
</reference>
<dbReference type="AlphaFoldDB" id="L9KI39"/>
<gene>
    <name evidence="1" type="ORF">TREES_T100010087</name>
</gene>
<accession>L9KI39</accession>
<keyword evidence="2" id="KW-1185">Reference proteome</keyword>
<dbReference type="InParanoid" id="L9KI39"/>
<proteinExistence type="predicted"/>
<sequence>MKAIKSSVRLIPGRNVHGDFQKQYLRGKESSVGPNIILSSGKQISSSRTYGITEGQQLSKCSGKENTVGAHVTLGLCMGAQSLPGVFAREVSIEQDGVTTIVPRQCPRSRTHLNALGGSSQQGFRSPQGCGISGKEYLSGIQREADFAIWFKI</sequence>